<feature type="domain" description="GFO/IDH/MocA-like oxidoreductase" evidence="4">
    <location>
        <begin position="157"/>
        <end position="267"/>
    </location>
</feature>
<dbReference type="AlphaFoldDB" id="A0A318M5I5"/>
<organism evidence="5 6">
    <name type="scientific">Bifidobacterium asteroides</name>
    <dbReference type="NCBI Taxonomy" id="1684"/>
    <lineage>
        <taxon>Bacteria</taxon>
        <taxon>Bacillati</taxon>
        <taxon>Actinomycetota</taxon>
        <taxon>Actinomycetes</taxon>
        <taxon>Bifidobacteriales</taxon>
        <taxon>Bifidobacteriaceae</taxon>
        <taxon>Bifidobacterium</taxon>
    </lineage>
</organism>
<reference evidence="5 6" key="1">
    <citation type="submission" date="2018-05" db="EMBL/GenBank/DDBJ databases">
        <title>Reference genomes for bee gut microbiota database.</title>
        <authorList>
            <person name="Ellegaard K.M."/>
        </authorList>
    </citation>
    <scope>NUCLEOTIDE SEQUENCE [LARGE SCALE GENOMIC DNA]</scope>
    <source>
        <strain evidence="5 6">ESL0200</strain>
    </source>
</reference>
<dbReference type="Pfam" id="PF22725">
    <property type="entry name" value="GFO_IDH_MocA_C3"/>
    <property type="match status" value="1"/>
</dbReference>
<evidence type="ECO:0000313" key="5">
    <source>
        <dbReference type="EMBL" id="PXY82696.1"/>
    </source>
</evidence>
<dbReference type="PANTHER" id="PTHR22604">
    <property type="entry name" value="OXIDOREDUCTASES"/>
    <property type="match status" value="1"/>
</dbReference>
<evidence type="ECO:0000259" key="3">
    <source>
        <dbReference type="Pfam" id="PF01408"/>
    </source>
</evidence>
<dbReference type="Gene3D" id="3.40.50.720">
    <property type="entry name" value="NAD(P)-binding Rossmann-like Domain"/>
    <property type="match status" value="1"/>
</dbReference>
<sequence>MSRLNGKRQEAERKGMRVNFAILGAGRIANALAKTVVMMAEDHRYSHLIAPYAVASRDEDRAAAFAQKYGFKHSYGSYQELLDDPEVDLVYIATPHSLHAEQAIACMKAGKNVLVEKSFTANAEQARQAIETSERTGLLCTEAIWTRYMPSRSIIDDIVSSGEIGTVRTVTANLGYMTTSKARMTDPALAGGALLDVGVYPLNFIDMVMGPKPITRVCTDWVRTPKGVDSQNSTTIFYQDGSMGAATSSMVSESDRTGSIWGDQGYLQCININNVESIDLYDGDHKLRKRYPVPDQLTGYEYEVASAAQAILDGKTECDQMPHKDTLRIMELMDSLRRQWGLVYPFES</sequence>
<gene>
    <name evidence="5" type="ORF">DKK75_02945</name>
</gene>
<dbReference type="EMBL" id="QGLL01000006">
    <property type="protein sequence ID" value="PXY82696.1"/>
    <property type="molecule type" value="Genomic_DNA"/>
</dbReference>
<dbReference type="PANTHER" id="PTHR22604:SF105">
    <property type="entry name" value="TRANS-1,2-DIHYDROBENZENE-1,2-DIOL DEHYDROGENASE"/>
    <property type="match status" value="1"/>
</dbReference>
<dbReference type="InterPro" id="IPR050984">
    <property type="entry name" value="Gfo/Idh/MocA_domain"/>
</dbReference>
<accession>A0A318M5I5</accession>
<evidence type="ECO:0000256" key="2">
    <source>
        <dbReference type="ARBA" id="ARBA00023002"/>
    </source>
</evidence>
<evidence type="ECO:0000256" key="1">
    <source>
        <dbReference type="ARBA" id="ARBA00010928"/>
    </source>
</evidence>
<dbReference type="InterPro" id="IPR000683">
    <property type="entry name" value="Gfo/Idh/MocA-like_OxRdtase_N"/>
</dbReference>
<dbReference type="Pfam" id="PF01408">
    <property type="entry name" value="GFO_IDH_MocA"/>
    <property type="match status" value="1"/>
</dbReference>
<evidence type="ECO:0000259" key="4">
    <source>
        <dbReference type="Pfam" id="PF22725"/>
    </source>
</evidence>
<dbReference type="Gene3D" id="3.30.360.10">
    <property type="entry name" value="Dihydrodipicolinate Reductase, domain 2"/>
    <property type="match status" value="1"/>
</dbReference>
<dbReference type="InterPro" id="IPR036291">
    <property type="entry name" value="NAD(P)-bd_dom_sf"/>
</dbReference>
<dbReference type="InterPro" id="IPR055170">
    <property type="entry name" value="GFO_IDH_MocA-like_dom"/>
</dbReference>
<dbReference type="Proteomes" id="UP000247744">
    <property type="component" value="Unassembled WGS sequence"/>
</dbReference>
<protein>
    <submittedName>
        <fullName evidence="5">Gfo/Idh/MocA family oxidoreductase</fullName>
    </submittedName>
</protein>
<comment type="similarity">
    <text evidence="1">Belongs to the Gfo/Idh/MocA family.</text>
</comment>
<dbReference type="OrthoDB" id="9815825at2"/>
<dbReference type="RefSeq" id="WP_110451968.1">
    <property type="nucleotide sequence ID" value="NZ_QGLL01000006.1"/>
</dbReference>
<dbReference type="GO" id="GO:0000166">
    <property type="term" value="F:nucleotide binding"/>
    <property type="evidence" value="ECO:0007669"/>
    <property type="project" value="InterPro"/>
</dbReference>
<proteinExistence type="inferred from homology"/>
<feature type="domain" description="Gfo/Idh/MocA-like oxidoreductase N-terminal" evidence="3">
    <location>
        <begin position="18"/>
        <end position="141"/>
    </location>
</feature>
<name>A0A318M5I5_9BIFI</name>
<evidence type="ECO:0000313" key="6">
    <source>
        <dbReference type="Proteomes" id="UP000247744"/>
    </source>
</evidence>
<dbReference type="SUPFAM" id="SSF51735">
    <property type="entry name" value="NAD(P)-binding Rossmann-fold domains"/>
    <property type="match status" value="1"/>
</dbReference>
<dbReference type="SUPFAM" id="SSF55347">
    <property type="entry name" value="Glyceraldehyde-3-phosphate dehydrogenase-like, C-terminal domain"/>
    <property type="match status" value="1"/>
</dbReference>
<dbReference type="GO" id="GO:0016491">
    <property type="term" value="F:oxidoreductase activity"/>
    <property type="evidence" value="ECO:0007669"/>
    <property type="project" value="UniProtKB-KW"/>
</dbReference>
<comment type="caution">
    <text evidence="5">The sequence shown here is derived from an EMBL/GenBank/DDBJ whole genome shotgun (WGS) entry which is preliminary data.</text>
</comment>
<keyword evidence="2" id="KW-0560">Oxidoreductase</keyword>